<dbReference type="PANTHER" id="PTHR43861">
    <property type="entry name" value="TRANS-ACONITATE 2-METHYLTRANSFERASE-RELATED"/>
    <property type="match status" value="1"/>
</dbReference>
<proteinExistence type="predicted"/>
<accession>A0A951IWS0</accession>
<sequence>MPIENFSCPYCGSGHLHEIHQVSEMMFGTGELFKYAECQNCGSLALTEVPQDLAAYYPASYYSLQPLVESSFGKNLLKKIRYDVFRISGKEKIKPVFGDWFSRIKPSKSAKIADIGCGNGQLLYELYAAGFCYLRGYDPFMEKEQHFGKKLVLSKKDVFEIQEKFDLIMMHHALEHMESPKKILEQCSKLLNPQGWLLVRLPVADAKVWADEGVNWVQLDPPRHLHIPSTKGLKQLGTESGLVCKEVVFDSSTFQFWGTELVKNKRPLHGVIPEEAFSRQDLAMWRKKALLYNKKSVGDQACFYFYKA</sequence>
<keyword evidence="2" id="KW-1185">Reference proteome</keyword>
<protein>
    <submittedName>
        <fullName evidence="1">Class I SAM-dependent methyltransferase</fullName>
    </submittedName>
</protein>
<dbReference type="AlphaFoldDB" id="A0A951IWS0"/>
<dbReference type="Proteomes" id="UP000727490">
    <property type="component" value="Unassembled WGS sequence"/>
</dbReference>
<evidence type="ECO:0000313" key="1">
    <source>
        <dbReference type="EMBL" id="MBW3467522.1"/>
    </source>
</evidence>
<evidence type="ECO:0000313" key="2">
    <source>
        <dbReference type="Proteomes" id="UP000727490"/>
    </source>
</evidence>
<dbReference type="RefSeq" id="WP_219287790.1">
    <property type="nucleotide sequence ID" value="NZ_RPHB01000003.1"/>
</dbReference>
<dbReference type="GO" id="GO:0032259">
    <property type="term" value="P:methylation"/>
    <property type="evidence" value="ECO:0007669"/>
    <property type="project" value="UniProtKB-KW"/>
</dbReference>
<reference evidence="1 2" key="1">
    <citation type="journal article" date="2020" name="Syst. Appl. Microbiol.">
        <title>Arthrospiribacter ruber gen. nov., sp. nov., a novel bacterium isolated from Arthrospira cultures.</title>
        <authorList>
            <person name="Waleron M."/>
            <person name="Misztak A."/>
            <person name="Waleron M.M."/>
            <person name="Furmaniak M."/>
            <person name="Mrozik A."/>
            <person name="Waleron K."/>
        </authorList>
    </citation>
    <scope>NUCLEOTIDE SEQUENCE [LARGE SCALE GENOMIC DNA]</scope>
    <source>
        <strain evidence="1 2">DPMB0001</strain>
    </source>
</reference>
<comment type="caution">
    <text evidence="1">The sequence shown here is derived from an EMBL/GenBank/DDBJ whole genome shotgun (WGS) entry which is preliminary data.</text>
</comment>
<keyword evidence="1" id="KW-0808">Transferase</keyword>
<dbReference type="Pfam" id="PF13489">
    <property type="entry name" value="Methyltransf_23"/>
    <property type="match status" value="1"/>
</dbReference>
<organism evidence="1 2">
    <name type="scientific">Arthrospiribacter ruber</name>
    <dbReference type="NCBI Taxonomy" id="2487934"/>
    <lineage>
        <taxon>Bacteria</taxon>
        <taxon>Pseudomonadati</taxon>
        <taxon>Bacteroidota</taxon>
        <taxon>Cytophagia</taxon>
        <taxon>Cytophagales</taxon>
        <taxon>Cyclobacteriaceae</taxon>
        <taxon>Arthrospiribacter</taxon>
    </lineage>
</organism>
<name>A0A951IWS0_9BACT</name>
<dbReference type="GO" id="GO:0008168">
    <property type="term" value="F:methyltransferase activity"/>
    <property type="evidence" value="ECO:0007669"/>
    <property type="project" value="UniProtKB-KW"/>
</dbReference>
<keyword evidence="1" id="KW-0489">Methyltransferase</keyword>
<dbReference type="CDD" id="cd02440">
    <property type="entry name" value="AdoMet_MTases"/>
    <property type="match status" value="1"/>
</dbReference>
<gene>
    <name evidence="1" type="ORF">EGN73_06805</name>
</gene>
<dbReference type="EMBL" id="RPHB01000003">
    <property type="protein sequence ID" value="MBW3467522.1"/>
    <property type="molecule type" value="Genomic_DNA"/>
</dbReference>